<gene>
    <name evidence="1" type="ORF">LTR37_002870</name>
</gene>
<keyword evidence="2" id="KW-1185">Reference proteome</keyword>
<reference evidence="1" key="1">
    <citation type="submission" date="2023-07" db="EMBL/GenBank/DDBJ databases">
        <title>Black Yeasts Isolated from many extreme environments.</title>
        <authorList>
            <person name="Coleine C."/>
            <person name="Stajich J.E."/>
            <person name="Selbmann L."/>
        </authorList>
    </citation>
    <scope>NUCLEOTIDE SEQUENCE</scope>
    <source>
        <strain evidence="1">CCFEE 5714</strain>
    </source>
</reference>
<evidence type="ECO:0000313" key="2">
    <source>
        <dbReference type="Proteomes" id="UP001281147"/>
    </source>
</evidence>
<protein>
    <submittedName>
        <fullName evidence="1">Uncharacterized protein</fullName>
    </submittedName>
</protein>
<dbReference type="EMBL" id="JAUTXU010000016">
    <property type="protein sequence ID" value="KAK3721705.1"/>
    <property type="molecule type" value="Genomic_DNA"/>
</dbReference>
<proteinExistence type="predicted"/>
<organism evidence="1 2">
    <name type="scientific">Vermiconidia calcicola</name>
    <dbReference type="NCBI Taxonomy" id="1690605"/>
    <lineage>
        <taxon>Eukaryota</taxon>
        <taxon>Fungi</taxon>
        <taxon>Dikarya</taxon>
        <taxon>Ascomycota</taxon>
        <taxon>Pezizomycotina</taxon>
        <taxon>Dothideomycetes</taxon>
        <taxon>Dothideomycetidae</taxon>
        <taxon>Mycosphaerellales</taxon>
        <taxon>Extremaceae</taxon>
        <taxon>Vermiconidia</taxon>
    </lineage>
</organism>
<comment type="caution">
    <text evidence="1">The sequence shown here is derived from an EMBL/GenBank/DDBJ whole genome shotgun (WGS) entry which is preliminary data.</text>
</comment>
<sequence>MHSSIHSAFFDFIFLLRTMAGEYLRSRGIDINAEMSRVQHEGLVTDAHGKGSERRTSPAPTAAETFSNVSLPRTPAGSRWDVSVANGQISGISTHNPDIRGSAGSTQVDGCGALLAPSLCHPHVHIDKAYLLSHPKYAHLQVEKGDFEEAMTLTGTAKKDFEERDLLERGQRVIDESVAAGVTHMRAFVEVDAVVGTKCLDAGIKLKRQAEEAGKCIVQLCAYAQLPLFTSSPGDKSGSVIRGLILEAARRPEVDVVGSTPYVEADRQKAKENIEWVVDLSIRTGTHLDFHLDYHLDRDNKPTVWHVIRTLKEEEFSRRAKKSTVVLGHCTRLTLLDPKEWRRLKKEIGGLPISFVGLPTSDMFMMRTPDRTRGTLDVPAMVKDHGLNACIGINNIGNAFTPYGSCDPLTLACNVVGLYQAGTAQDTELLYECVSSRARRAIGLGGAEASLLELNVGDDASLVLFGSERHDWRTRRSVPEVVYLYDHCRNRTAYLRGICTTRDD</sequence>
<dbReference type="Proteomes" id="UP001281147">
    <property type="component" value="Unassembled WGS sequence"/>
</dbReference>
<name>A0ACC3NRL1_9PEZI</name>
<evidence type="ECO:0000313" key="1">
    <source>
        <dbReference type="EMBL" id="KAK3721705.1"/>
    </source>
</evidence>
<accession>A0ACC3NRL1</accession>